<keyword evidence="14" id="KW-1185">Reference proteome</keyword>
<dbReference type="Pfam" id="PF03908">
    <property type="entry name" value="Sec20"/>
    <property type="match status" value="1"/>
</dbReference>
<feature type="compositionally biased region" description="Low complexity" evidence="10">
    <location>
        <begin position="2110"/>
        <end position="2123"/>
    </location>
</feature>
<feature type="transmembrane region" description="Helical" evidence="11">
    <location>
        <begin position="922"/>
        <end position="939"/>
    </location>
</feature>
<feature type="compositionally biased region" description="Polar residues" evidence="10">
    <location>
        <begin position="1775"/>
        <end position="1788"/>
    </location>
</feature>
<dbReference type="InterPro" id="IPR000938">
    <property type="entry name" value="CAP-Gly_domain"/>
</dbReference>
<feature type="transmembrane region" description="Helical" evidence="11">
    <location>
        <begin position="700"/>
        <end position="725"/>
    </location>
</feature>
<feature type="compositionally biased region" description="Low complexity" evidence="10">
    <location>
        <begin position="1929"/>
        <end position="1947"/>
    </location>
</feature>
<feature type="transmembrane region" description="Helical" evidence="11">
    <location>
        <begin position="293"/>
        <end position="313"/>
    </location>
</feature>
<feature type="transmembrane region" description="Helical" evidence="11">
    <location>
        <begin position="842"/>
        <end position="860"/>
    </location>
</feature>
<feature type="compositionally biased region" description="Low complexity" evidence="10">
    <location>
        <begin position="2044"/>
        <end position="2055"/>
    </location>
</feature>
<dbReference type="OrthoDB" id="2130750at2759"/>
<feature type="compositionally biased region" description="Basic and acidic residues" evidence="10">
    <location>
        <begin position="2298"/>
        <end position="2311"/>
    </location>
</feature>
<feature type="compositionally biased region" description="Polar residues" evidence="10">
    <location>
        <begin position="2447"/>
        <end position="2472"/>
    </location>
</feature>
<feature type="compositionally biased region" description="Polar residues" evidence="10">
    <location>
        <begin position="2553"/>
        <end position="2566"/>
    </location>
</feature>
<dbReference type="EMBL" id="VIBQ01000070">
    <property type="protein sequence ID" value="KAB8596105.1"/>
    <property type="molecule type" value="Genomic_DNA"/>
</dbReference>
<dbReference type="InterPro" id="IPR005606">
    <property type="entry name" value="Sec20"/>
</dbReference>
<feature type="compositionally biased region" description="Low complexity" evidence="10">
    <location>
        <begin position="2578"/>
        <end position="2588"/>
    </location>
</feature>
<evidence type="ECO:0000256" key="2">
    <source>
        <dbReference type="ARBA" id="ARBA00022448"/>
    </source>
</evidence>
<feature type="transmembrane region" description="Helical" evidence="11">
    <location>
        <begin position="737"/>
        <end position="759"/>
    </location>
</feature>
<feature type="compositionally biased region" description="Low complexity" evidence="10">
    <location>
        <begin position="1831"/>
        <end position="1844"/>
    </location>
</feature>
<keyword evidence="2" id="KW-0813">Transport</keyword>
<dbReference type="GO" id="GO:0005484">
    <property type="term" value="F:SNAP receptor activity"/>
    <property type="evidence" value="ECO:0007669"/>
    <property type="project" value="InterPro"/>
</dbReference>
<feature type="compositionally biased region" description="Low complexity" evidence="10">
    <location>
        <begin position="2142"/>
        <end position="2164"/>
    </location>
</feature>
<feature type="region of interest" description="Disordered" evidence="10">
    <location>
        <begin position="1314"/>
        <end position="1354"/>
    </location>
</feature>
<feature type="compositionally biased region" description="Basic and acidic residues" evidence="10">
    <location>
        <begin position="2377"/>
        <end position="2422"/>
    </location>
</feature>
<evidence type="ECO:0000256" key="6">
    <source>
        <dbReference type="ARBA" id="ARBA00022989"/>
    </source>
</evidence>
<comment type="similarity">
    <text evidence="9">Belongs to the SEC20 family.</text>
</comment>
<keyword evidence="4" id="KW-0256">Endoplasmic reticulum</keyword>
<dbReference type="InterPro" id="IPR036859">
    <property type="entry name" value="CAP-Gly_dom_sf"/>
</dbReference>
<feature type="compositionally biased region" description="Polar residues" evidence="10">
    <location>
        <begin position="1970"/>
        <end position="1985"/>
    </location>
</feature>
<feature type="compositionally biased region" description="Basic and acidic residues" evidence="10">
    <location>
        <begin position="2517"/>
        <end position="2526"/>
    </location>
</feature>
<dbReference type="PANTHER" id="PTHR12825">
    <property type="entry name" value="BNIP1-RELATED"/>
    <property type="match status" value="1"/>
</dbReference>
<evidence type="ECO:0000313" key="14">
    <source>
        <dbReference type="Proteomes" id="UP000327013"/>
    </source>
</evidence>
<gene>
    <name evidence="13" type="ORF">FH972_025814</name>
</gene>
<evidence type="ECO:0000256" key="11">
    <source>
        <dbReference type="SAM" id="Phobius"/>
    </source>
</evidence>
<feature type="region of interest" description="Disordered" evidence="10">
    <location>
        <begin position="1814"/>
        <end position="1859"/>
    </location>
</feature>
<dbReference type="SUPFAM" id="SSF74924">
    <property type="entry name" value="Cap-Gly domain"/>
    <property type="match status" value="1"/>
</dbReference>
<dbReference type="PANTHER" id="PTHR12825:SF0">
    <property type="entry name" value="VESICLE TRANSPORT PROTEIN SEC20"/>
    <property type="match status" value="1"/>
</dbReference>
<dbReference type="InterPro" id="IPR056173">
    <property type="entry name" value="Sec20_C"/>
</dbReference>
<evidence type="ECO:0000313" key="13">
    <source>
        <dbReference type="EMBL" id="KAB8596105.1"/>
    </source>
</evidence>
<keyword evidence="7" id="KW-0175">Coiled coil</keyword>
<comment type="caution">
    <text evidence="13">The sequence shown here is derived from an EMBL/GenBank/DDBJ whole genome shotgun (WGS) entry which is preliminary data.</text>
</comment>
<feature type="transmembrane region" description="Helical" evidence="11">
    <location>
        <begin position="771"/>
        <end position="789"/>
    </location>
</feature>
<dbReference type="Gene3D" id="2.30.30.190">
    <property type="entry name" value="CAP Gly-rich-like domain"/>
    <property type="match status" value="1"/>
</dbReference>
<dbReference type="GO" id="GO:0006890">
    <property type="term" value="P:retrograde vesicle-mediated transport, Golgi to endoplasmic reticulum"/>
    <property type="evidence" value="ECO:0007669"/>
    <property type="project" value="InterPro"/>
</dbReference>
<dbReference type="Gene3D" id="4.10.60.10">
    <property type="entry name" value="Zinc finger, CCHC-type"/>
    <property type="match status" value="1"/>
</dbReference>
<evidence type="ECO:0000256" key="4">
    <source>
        <dbReference type="ARBA" id="ARBA00022824"/>
    </source>
</evidence>
<evidence type="ECO:0000259" key="12">
    <source>
        <dbReference type="PROSITE" id="PS50245"/>
    </source>
</evidence>
<feature type="compositionally biased region" description="Basic and acidic residues" evidence="10">
    <location>
        <begin position="2125"/>
        <end position="2141"/>
    </location>
</feature>
<feature type="compositionally biased region" description="Basic and acidic residues" evidence="10">
    <location>
        <begin position="493"/>
        <end position="504"/>
    </location>
</feature>
<evidence type="ECO:0000256" key="1">
    <source>
        <dbReference type="ARBA" id="ARBA00004163"/>
    </source>
</evidence>
<dbReference type="Proteomes" id="UP000327013">
    <property type="component" value="Unassembled WGS sequence"/>
</dbReference>
<evidence type="ECO:0000256" key="3">
    <source>
        <dbReference type="ARBA" id="ARBA00022692"/>
    </source>
</evidence>
<comment type="subcellular location">
    <subcellularLocation>
        <location evidence="1">Endoplasmic reticulum membrane</location>
        <topology evidence="1">Single-pass type IV membrane protein</topology>
    </subcellularLocation>
</comment>
<protein>
    <recommendedName>
        <fullName evidence="12">CAP-Gly domain-containing protein</fullName>
    </recommendedName>
</protein>
<feature type="compositionally biased region" description="Basic and acidic residues" evidence="10">
    <location>
        <begin position="1673"/>
        <end position="1692"/>
    </location>
</feature>
<feature type="region of interest" description="Disordered" evidence="10">
    <location>
        <begin position="1928"/>
        <end position="2184"/>
    </location>
</feature>
<feature type="region of interest" description="Disordered" evidence="10">
    <location>
        <begin position="2550"/>
        <end position="2624"/>
    </location>
</feature>
<feature type="transmembrane region" description="Helical" evidence="11">
    <location>
        <begin position="1509"/>
        <end position="1527"/>
    </location>
</feature>
<keyword evidence="6 11" id="KW-1133">Transmembrane helix</keyword>
<dbReference type="Pfam" id="PF01302">
    <property type="entry name" value="CAP_GLY"/>
    <property type="match status" value="1"/>
</dbReference>
<feature type="region of interest" description="Disordered" evidence="10">
    <location>
        <begin position="2347"/>
        <end position="2530"/>
    </location>
</feature>
<evidence type="ECO:0000256" key="8">
    <source>
        <dbReference type="ARBA" id="ARBA00023136"/>
    </source>
</evidence>
<feature type="region of interest" description="Disordered" evidence="10">
    <location>
        <begin position="1756"/>
        <end position="1791"/>
    </location>
</feature>
<name>A0A5N6L2D5_9ROSI</name>
<keyword evidence="8 11" id="KW-0472">Membrane</keyword>
<feature type="region of interest" description="Disordered" evidence="10">
    <location>
        <begin position="1009"/>
        <end position="1055"/>
    </location>
</feature>
<feature type="transmembrane region" description="Helical" evidence="11">
    <location>
        <begin position="1194"/>
        <end position="1217"/>
    </location>
</feature>
<evidence type="ECO:0000256" key="9">
    <source>
        <dbReference type="ARBA" id="ARBA00037934"/>
    </source>
</evidence>
<feature type="compositionally biased region" description="Basic and acidic residues" evidence="10">
    <location>
        <begin position="1333"/>
        <end position="1343"/>
    </location>
</feature>
<feature type="region of interest" description="Disordered" evidence="10">
    <location>
        <begin position="2298"/>
        <end position="2334"/>
    </location>
</feature>
<evidence type="ECO:0000256" key="10">
    <source>
        <dbReference type="SAM" id="MobiDB-lite"/>
    </source>
</evidence>
<feature type="transmembrane region" description="Helical" evidence="11">
    <location>
        <begin position="1166"/>
        <end position="1188"/>
    </location>
</feature>
<feature type="region of interest" description="Disordered" evidence="10">
    <location>
        <begin position="1270"/>
        <end position="1289"/>
    </location>
</feature>
<organism evidence="13 14">
    <name type="scientific">Carpinus fangiana</name>
    <dbReference type="NCBI Taxonomy" id="176857"/>
    <lineage>
        <taxon>Eukaryota</taxon>
        <taxon>Viridiplantae</taxon>
        <taxon>Streptophyta</taxon>
        <taxon>Embryophyta</taxon>
        <taxon>Tracheophyta</taxon>
        <taxon>Spermatophyta</taxon>
        <taxon>Magnoliopsida</taxon>
        <taxon>eudicotyledons</taxon>
        <taxon>Gunneridae</taxon>
        <taxon>Pentapetalae</taxon>
        <taxon>rosids</taxon>
        <taxon>fabids</taxon>
        <taxon>Fagales</taxon>
        <taxon>Betulaceae</taxon>
        <taxon>Carpinus</taxon>
    </lineage>
</organism>
<dbReference type="GO" id="GO:0031201">
    <property type="term" value="C:SNARE complex"/>
    <property type="evidence" value="ECO:0007669"/>
    <property type="project" value="TreeGrafter"/>
</dbReference>
<feature type="region of interest" description="Disordered" evidence="10">
    <location>
        <begin position="1585"/>
        <end position="1608"/>
    </location>
</feature>
<feature type="domain" description="CAP-Gly" evidence="12">
    <location>
        <begin position="1874"/>
        <end position="1920"/>
    </location>
</feature>
<dbReference type="SMART" id="SM01052">
    <property type="entry name" value="CAP_GLY"/>
    <property type="match status" value="1"/>
</dbReference>
<evidence type="ECO:0000256" key="5">
    <source>
        <dbReference type="ARBA" id="ARBA00022892"/>
    </source>
</evidence>
<feature type="compositionally biased region" description="Polar residues" evidence="10">
    <location>
        <begin position="2016"/>
        <end position="2029"/>
    </location>
</feature>
<reference evidence="13 14" key="1">
    <citation type="submission" date="2019-06" db="EMBL/GenBank/DDBJ databases">
        <title>A chromosomal-level reference genome of Carpinus fangiana (Coryloideae, Betulaceae).</title>
        <authorList>
            <person name="Yang X."/>
            <person name="Wang Z."/>
            <person name="Zhang L."/>
            <person name="Hao G."/>
            <person name="Liu J."/>
            <person name="Yang Y."/>
        </authorList>
    </citation>
    <scope>NUCLEOTIDE SEQUENCE [LARGE SCALE GENOMIC DNA]</scope>
    <source>
        <strain evidence="13">Cfa_2016G</strain>
        <tissue evidence="13">Leaf</tissue>
    </source>
</reference>
<feature type="compositionally biased region" description="Polar residues" evidence="10">
    <location>
        <begin position="2084"/>
        <end position="2102"/>
    </location>
</feature>
<feature type="region of interest" description="Disordered" evidence="10">
    <location>
        <begin position="484"/>
        <end position="510"/>
    </location>
</feature>
<feature type="transmembrane region" description="Helical" evidence="11">
    <location>
        <begin position="320"/>
        <end position="341"/>
    </location>
</feature>
<accession>A0A5N6L2D5</accession>
<sequence>MASSATSAATLATAATTASAAATAAATTVGTIGTVGALTGNFSLASGLTEIAALTALLGSTTAEALILGNNGAAGLPWAFMSNFGAFSILKSCLAAATPDWLRDTVGVRTKPVDSSLGLGVNLDRESVSRRLRMGRVVGLLCERSDDGPSGTVRKAMHDFDTITSHIVATSSETTGLDALQTHIFRDDPYFDKQLSHIMRMDLILLACCMVKTVEIFTLSYAGAGWFSAVSCGGWACAMICALVLHITGKSRTSDAHLDIISGNLPTPLHPGVDCRVLLGVPKNVRLSRAWQIVWGFLGLVCLANVIGSYILLSRLPNKIGYIWMGFQFGWLLLRSLAYYVGDGTESLYQHPSIKRLSWKTTPPAAKDRVRELLFALSTYQMQTHPRGMFCYTGDLNNFTAFRALQASNYRFNPTIEAQTCYTGALDGSTVTISIAAVMGDTMLSSASWLSGAQLNGYDMYDSCLVVFEDKANGSLSFVPAARVASQKPQPTDTEKHAIDEKFPPRGGSSSEDGVEWWYWVPTAAGTWLQISGRAAGVCGTRQAEVLTDKQVTAKLISGDLFISLQTVQEIRDVVKNAAAASEVLLALPSCTFPSVCWEELRPEVLQGRVTRLQRMGALTILARTLPDQCQPLDVAPAVQPDPDIGGIGVIASFLTSAYASFVLVLFAYVRGLVPGRLLTIADRSFYRVKPRDSPAWTEAVELVVLVISDQQIVTGVAMLLTGFVKLRTITIYHWHIVVYAAWVSSNVHLTTLTILRFYLQERSLLRTIRLGGMMVLLLLLLAALFPLVNADWNIITYDYCGVNCPLGEGNCCLTTYFPSTPVYCIWLTVSDWRDNVNPDTILSYIILMFSYAWKAGLLYSTGEAKFRYYVRTLPERKLEVSIRKRVQSLRSRSMSLVNDVKIRFLLAVYTVWLALNDYGESFAASLLVLIFGLLWGHIKITTVREASPEVSATEDVWGFGQIMPLLLLMLPVLAVVESYVNAHNKGHHDAVAPPVGFVGFRRGAIFHSRSRRSSRDDDNGGPMQRATSKASAVSRAYSPTRGQPPRYRSSEDVINMPAIPSASSAAYSKDNTAEPEAVLRRGMAVDCSVEDNELSESELQGKASMVAILNAISNFVPPPPETPSAFNSPNPTFGLDQPNAGFPSTPHNYAHHHVLITRSGLYKLIMGWTTLGACALVVIFLVLASSGYDNQNWLYSLIVLGGHILFILVVLLWSVLPYAWTICISRIAQSVWQALFGWSTMSTQDLIRRVTTLAESIKATTQLITRLSKLSPDTHPASPEDTSTPEEVRADVTADIQESLKQQEEELELLKQDVEDAAPPPNNMRSLGRALSQRESERDRAAARLAAATARTEEDLKTARARFRRAQLQAKRNADQAAQRERATYIASLQAAAVQATSSPDEQDEPSHAAMSSSLFAGRRVGGPRKDAKATQDDMLLSATSDVTASLRRTHALLASEVSRSRFAQETLDKSNEALTELNERYGSLDTMLSQSRGLLNTLLRSNKSDTWYLETAYMVLAATLGWLIFRRFLYGPMWWLVWLPIRTALSSVLWIMGAAIGLVPKSAQTTGATTSLRVMPSATVSGSATSEHVHGKGAYVPGGADGTGAKVAASEAGSLSESIGTMVESIATEAMAAMGTQPPQAQAGNSGNSQQQGAAQQQQQQQHAQRGDGQALRERNEAAEPRNPKKRMMEEPPAAGQGGQQQQQQQQPRDELSVDMMQVGLRFRPAGGCMEAHYRSASCASVQCLLLPALPSPERVAPSPGLGDSSDPLTPDYYSSASTAHNSPAHSPTAITDTATAAAAADSAREAARTASLDALVGRKPARQDTPRRPAATSASRRPSATEPAMSSDAAVDVGDTVEVPGGMTGVVKYVGPVRGKQGTFAGVELSREYAMRGKNDGDVDGARYFTTSVPGAGIFLPSHRASKLASPTLSSSSFPPTPTTPSFSNFQLDKHSNHSNNHTPPTPSLPKFSQSVGPGSRPNFSKTIGHGARASSPQSKLRPRPSLPRPGSPARTPSAQPTTAGRTSNVGFGASVRNGSRAMTASPAPSKFAPAKPRTPAPVRSPSRSTSQLSNRSPGERASAAHTNRFGNSVRGQSTSTVASRPRGESQDQGQSAAEQAAAAEESDRLQRNLEERDRQLREQAASLAEMESSLAELQSLMAESKTLDRGGRGGGSMGSAEDMHADTVQLRALLREKNEKISMLTAEFDGHRADFRSTIDTLEMASSETERVYEKRVQELLQEVQDLQDRGDDVESFARQLKQLEDFVAELEEGLEDARRGEAEARSEVEFLRGEVERGRSELRREREKAAKALKGASSSVGGGGDGKGSKEVEARDDEIRGLKAIIHSLSSGPDIGTPQPDRTKNGILPDTQAMEDELKKLKEQLSNVEREKGELQGLVERKTFREEELEREVTRLRDSERASTSTASRPQSTAKSFRSAHEHSDSITSTQTAIRPTSLSRDSGPSPQNSAPALPSFPSGTDRPKSGTSPLTNGTSMSSLASSEADTARAASPGLGEKDEFHEVSETASNADASAAVCDFCEQKGHDVLSCPNVNSSLPSSSHGKTQSKDDVPRPAPLRSASSSQPPNTATPKEAKKEEASEKKEDIRVPELGGDGPVAGKESGVIDMSKWCAMCEKDGHESVDCPFEDF</sequence>
<keyword evidence="5" id="KW-0931">ER-Golgi transport</keyword>
<feature type="compositionally biased region" description="Polar residues" evidence="10">
    <location>
        <begin position="2423"/>
        <end position="2437"/>
    </location>
</feature>
<feature type="compositionally biased region" description="Polar residues" evidence="10">
    <location>
        <begin position="2065"/>
        <end position="2076"/>
    </location>
</feature>
<feature type="compositionally biased region" description="Low complexity" evidence="10">
    <location>
        <begin position="1642"/>
        <end position="1672"/>
    </location>
</feature>
<feature type="transmembrane region" description="Helical" evidence="11">
    <location>
        <begin position="645"/>
        <end position="670"/>
    </location>
</feature>
<proteinExistence type="inferred from homology"/>
<feature type="compositionally biased region" description="Polar residues" evidence="10">
    <location>
        <begin position="2487"/>
        <end position="2506"/>
    </location>
</feature>
<dbReference type="PROSITE" id="PS50245">
    <property type="entry name" value="CAP_GLY_2"/>
    <property type="match status" value="1"/>
</dbReference>
<dbReference type="GO" id="GO:0005789">
    <property type="term" value="C:endoplasmic reticulum membrane"/>
    <property type="evidence" value="ECO:0007669"/>
    <property type="project" value="UniProtKB-SubCell"/>
</dbReference>
<keyword evidence="3 11" id="KW-0812">Transmembrane</keyword>
<feature type="compositionally biased region" description="Basic and acidic residues" evidence="10">
    <location>
        <begin position="2594"/>
        <end position="2610"/>
    </location>
</feature>
<feature type="region of interest" description="Disordered" evidence="10">
    <location>
        <begin position="1639"/>
        <end position="1713"/>
    </location>
</feature>
<feature type="region of interest" description="Disordered" evidence="10">
    <location>
        <begin position="1396"/>
        <end position="1432"/>
    </location>
</feature>
<evidence type="ECO:0000256" key="7">
    <source>
        <dbReference type="ARBA" id="ARBA00023054"/>
    </source>
</evidence>